<name>A0A0F9BDD5_9ZZZZ</name>
<sequence length="202" mass="23933">MTIIKKLSKTQREVLVLLTKEFETPKHIAIRRKTSLAAVYKTITILKDKGYISKGFLKGLKKTECTNIQPKDKLQNSRYIRLHGQEWNIKILYKSKYYNELKNKNIIFDKDGNTIRLYNDSIEVYSNESLKFEALDEHRATSQSFNYWQRVFTRLENKLKVILIKPNYSNIKLVKNHYAEVNNEVAKEYNKNKIKLDITPLK</sequence>
<dbReference type="EMBL" id="LAZR01052686">
    <property type="protein sequence ID" value="KKK82416.1"/>
    <property type="molecule type" value="Genomic_DNA"/>
</dbReference>
<dbReference type="AlphaFoldDB" id="A0A0F9BDD5"/>
<evidence type="ECO:0000313" key="1">
    <source>
        <dbReference type="EMBL" id="KKK82416.1"/>
    </source>
</evidence>
<proteinExistence type="predicted"/>
<reference evidence="1" key="1">
    <citation type="journal article" date="2015" name="Nature">
        <title>Complex archaea that bridge the gap between prokaryotes and eukaryotes.</title>
        <authorList>
            <person name="Spang A."/>
            <person name="Saw J.H."/>
            <person name="Jorgensen S.L."/>
            <person name="Zaremba-Niedzwiedzka K."/>
            <person name="Martijn J."/>
            <person name="Lind A.E."/>
            <person name="van Eijk R."/>
            <person name="Schleper C."/>
            <person name="Guy L."/>
            <person name="Ettema T.J."/>
        </authorList>
    </citation>
    <scope>NUCLEOTIDE SEQUENCE</scope>
</reference>
<gene>
    <name evidence="1" type="ORF">LCGC14_2803600</name>
</gene>
<organism evidence="1">
    <name type="scientific">marine sediment metagenome</name>
    <dbReference type="NCBI Taxonomy" id="412755"/>
    <lineage>
        <taxon>unclassified sequences</taxon>
        <taxon>metagenomes</taxon>
        <taxon>ecological metagenomes</taxon>
    </lineage>
</organism>
<comment type="caution">
    <text evidence="1">The sequence shown here is derived from an EMBL/GenBank/DDBJ whole genome shotgun (WGS) entry which is preliminary data.</text>
</comment>
<accession>A0A0F9BDD5</accession>
<protein>
    <submittedName>
        <fullName evidence="1">Uncharacterized protein</fullName>
    </submittedName>
</protein>